<dbReference type="InterPro" id="IPR011059">
    <property type="entry name" value="Metal-dep_hydrolase_composite"/>
</dbReference>
<dbReference type="SUPFAM" id="SSF51338">
    <property type="entry name" value="Composite domain of metallo-dependent hydrolases"/>
    <property type="match status" value="1"/>
</dbReference>
<dbReference type="RefSeq" id="WP_390250992.1">
    <property type="nucleotide sequence ID" value="NZ_JBHSDT010000004.1"/>
</dbReference>
<dbReference type="Proteomes" id="UP001595882">
    <property type="component" value="Unassembled WGS sequence"/>
</dbReference>
<dbReference type="EMBL" id="JBHSDT010000004">
    <property type="protein sequence ID" value="MFC4402933.1"/>
    <property type="molecule type" value="Genomic_DNA"/>
</dbReference>
<dbReference type="PANTHER" id="PTHR32027">
    <property type="entry name" value="CYTOSINE DEAMINASE"/>
    <property type="match status" value="1"/>
</dbReference>
<organism evidence="2 3">
    <name type="scientific">Gracilibacillus xinjiangensis</name>
    <dbReference type="NCBI Taxonomy" id="1193282"/>
    <lineage>
        <taxon>Bacteria</taxon>
        <taxon>Bacillati</taxon>
        <taxon>Bacillota</taxon>
        <taxon>Bacilli</taxon>
        <taxon>Bacillales</taxon>
        <taxon>Bacillaceae</taxon>
        <taxon>Gracilibacillus</taxon>
    </lineage>
</organism>
<dbReference type="NCBIfam" id="NF005748">
    <property type="entry name" value="PRK07572.1"/>
    <property type="match status" value="1"/>
</dbReference>
<proteinExistence type="predicted"/>
<gene>
    <name evidence="2" type="primary">codA</name>
    <name evidence="2" type="ORF">ACFOY7_07590</name>
</gene>
<comment type="caution">
    <text evidence="2">The sequence shown here is derived from an EMBL/GenBank/DDBJ whole genome shotgun (WGS) entry which is preliminary data.</text>
</comment>
<keyword evidence="3" id="KW-1185">Reference proteome</keyword>
<dbReference type="Pfam" id="PF07969">
    <property type="entry name" value="Amidohydro_3"/>
    <property type="match status" value="1"/>
</dbReference>
<dbReference type="InterPro" id="IPR013108">
    <property type="entry name" value="Amidohydro_3"/>
</dbReference>
<protein>
    <submittedName>
        <fullName evidence="2">Cytosine deaminase</fullName>
    </submittedName>
</protein>
<feature type="domain" description="Amidohydrolase 3" evidence="1">
    <location>
        <begin position="36"/>
        <end position="391"/>
    </location>
</feature>
<reference evidence="3" key="1">
    <citation type="journal article" date="2019" name="Int. J. Syst. Evol. Microbiol.">
        <title>The Global Catalogue of Microorganisms (GCM) 10K type strain sequencing project: providing services to taxonomists for standard genome sequencing and annotation.</title>
        <authorList>
            <consortium name="The Broad Institute Genomics Platform"/>
            <consortium name="The Broad Institute Genome Sequencing Center for Infectious Disease"/>
            <person name="Wu L."/>
            <person name="Ma J."/>
        </authorList>
    </citation>
    <scope>NUCLEOTIDE SEQUENCE [LARGE SCALE GENOMIC DNA]</scope>
    <source>
        <strain evidence="3">CCUG 37865</strain>
    </source>
</reference>
<dbReference type="CDD" id="cd01293">
    <property type="entry name" value="Bact_CD"/>
    <property type="match status" value="1"/>
</dbReference>
<dbReference type="InterPro" id="IPR032466">
    <property type="entry name" value="Metal_Hydrolase"/>
</dbReference>
<evidence type="ECO:0000313" key="3">
    <source>
        <dbReference type="Proteomes" id="UP001595882"/>
    </source>
</evidence>
<dbReference type="SUPFAM" id="SSF51556">
    <property type="entry name" value="Metallo-dependent hydrolases"/>
    <property type="match status" value="1"/>
</dbReference>
<dbReference type="Gene3D" id="2.30.40.10">
    <property type="entry name" value="Urease, subunit C, domain 1"/>
    <property type="match status" value="1"/>
</dbReference>
<name>A0ABV8WUY8_9BACI</name>
<accession>A0ABV8WUY8</accession>
<dbReference type="PANTHER" id="PTHR32027:SF0">
    <property type="entry name" value="CYTOSINE DEAMINASE"/>
    <property type="match status" value="1"/>
</dbReference>
<evidence type="ECO:0000259" key="1">
    <source>
        <dbReference type="Pfam" id="PF07969"/>
    </source>
</evidence>
<dbReference type="Gene3D" id="3.20.20.140">
    <property type="entry name" value="Metal-dependent hydrolases"/>
    <property type="match status" value="1"/>
</dbReference>
<evidence type="ECO:0000313" key="2">
    <source>
        <dbReference type="EMBL" id="MFC4402933.1"/>
    </source>
</evidence>
<dbReference type="InterPro" id="IPR052349">
    <property type="entry name" value="Metallo-hydrolase_Enzymes"/>
</dbReference>
<sequence>MIIQNASLAKQEGRFTIHIENGIFTKIEKAQPVEGAIDVEGKLVSAPFIEPHCHLDTTLTAGEPKWNESGTLFEGISTWAERKKTLTVDDVKTRATKALKWQIAQGIQHVRTHVDVCDPSLTAMKALLEVKEELKDYVDLQLVAFPQDGYLSFPNGTALVEEAIKMGADVVGGIPHFEFTREDGVESLKIAFDLAEKYDRLVDIHCDEIDDEQSRFVEVVAAEAYKRGLGNKVTASHTTAMHSYNGAYVSKLMKILGLSEINFVANPLVNIHLQGRFDDYPKRRGITRVKGLSEAGLNVCFGHDDIFDPWYPLGTGNMLQVLHMGIHLTHLMGYKQIIDSFDFITNNSAVTLNIQDQYGIETGKPANFIILNATNEYDAIRKQAEVIASYRNGVKIAETKPKEAQLMISDQMERIDFER</sequence>
<dbReference type="NCBIfam" id="NF006685">
    <property type="entry name" value="PRK09230.1"/>
    <property type="match status" value="1"/>
</dbReference>